<comment type="catalytic activity">
    <reaction evidence="1">
        <text>a 1,2-diacyl-sn-glycero-3-phosphocholine + H2O = a 2-acyl-sn-glycero-3-phosphocholine + a fatty acid + H(+)</text>
        <dbReference type="Rhea" id="RHEA:18689"/>
        <dbReference type="ChEBI" id="CHEBI:15377"/>
        <dbReference type="ChEBI" id="CHEBI:15378"/>
        <dbReference type="ChEBI" id="CHEBI:28868"/>
        <dbReference type="ChEBI" id="CHEBI:57643"/>
        <dbReference type="ChEBI" id="CHEBI:57875"/>
        <dbReference type="EC" id="3.1.1.32"/>
    </reaction>
</comment>
<evidence type="ECO:0000256" key="6">
    <source>
        <dbReference type="ARBA" id="ARBA00013179"/>
    </source>
</evidence>
<dbReference type="Pfam" id="PF02253">
    <property type="entry name" value="PLA1"/>
    <property type="match status" value="1"/>
</dbReference>
<accession>A0A1L4CZK2</accession>
<dbReference type="GO" id="GO:0005509">
    <property type="term" value="F:calcium ion binding"/>
    <property type="evidence" value="ECO:0007669"/>
    <property type="project" value="TreeGrafter"/>
</dbReference>
<dbReference type="STRING" id="1915309.AXG55_05465"/>
<evidence type="ECO:0000256" key="13">
    <source>
        <dbReference type="ARBA" id="ARBA00022837"/>
    </source>
</evidence>
<dbReference type="OrthoDB" id="188433at2"/>
<comment type="catalytic activity">
    <reaction evidence="2">
        <text>a 1,2-diacyl-sn-glycero-3-phosphocholine + H2O = a 1-acyl-sn-glycero-3-phosphocholine + a fatty acid + H(+)</text>
        <dbReference type="Rhea" id="RHEA:15801"/>
        <dbReference type="ChEBI" id="CHEBI:15377"/>
        <dbReference type="ChEBI" id="CHEBI:15378"/>
        <dbReference type="ChEBI" id="CHEBI:28868"/>
        <dbReference type="ChEBI" id="CHEBI:57643"/>
        <dbReference type="ChEBI" id="CHEBI:58168"/>
        <dbReference type="EC" id="3.1.1.4"/>
    </reaction>
</comment>
<evidence type="ECO:0000256" key="18">
    <source>
        <dbReference type="ARBA" id="ARBA00032375"/>
    </source>
</evidence>
<keyword evidence="10 20" id="KW-0479">Metal-binding</keyword>
<organism evidence="21 22">
    <name type="scientific">Silvanigrella aquatica</name>
    <dbReference type="NCBI Taxonomy" id="1915309"/>
    <lineage>
        <taxon>Bacteria</taxon>
        <taxon>Pseudomonadati</taxon>
        <taxon>Bdellovibrionota</taxon>
        <taxon>Oligoflexia</taxon>
        <taxon>Silvanigrellales</taxon>
        <taxon>Silvanigrellaceae</taxon>
        <taxon>Silvanigrella</taxon>
    </lineage>
</organism>
<dbReference type="GO" id="GO:0004623">
    <property type="term" value="F:phospholipase A2 activity"/>
    <property type="evidence" value="ECO:0007669"/>
    <property type="project" value="UniProtKB-EC"/>
</dbReference>
<evidence type="ECO:0000256" key="9">
    <source>
        <dbReference type="ARBA" id="ARBA00022692"/>
    </source>
</evidence>
<evidence type="ECO:0000256" key="19">
    <source>
        <dbReference type="PIRSR" id="PIRSR603187-1"/>
    </source>
</evidence>
<evidence type="ECO:0000256" key="1">
    <source>
        <dbReference type="ARBA" id="ARBA00000111"/>
    </source>
</evidence>
<evidence type="ECO:0000256" key="12">
    <source>
        <dbReference type="ARBA" id="ARBA00022801"/>
    </source>
</evidence>
<evidence type="ECO:0000256" key="14">
    <source>
        <dbReference type="ARBA" id="ARBA00022963"/>
    </source>
</evidence>
<dbReference type="InterPro" id="IPR036541">
    <property type="entry name" value="PLipase_A1_sf"/>
</dbReference>
<evidence type="ECO:0000256" key="7">
    <source>
        <dbReference type="ARBA" id="ARBA00013278"/>
    </source>
</evidence>
<gene>
    <name evidence="21" type="ORF">AXG55_05465</name>
</gene>
<dbReference type="EMBL" id="CP017834">
    <property type="protein sequence ID" value="APJ03382.1"/>
    <property type="molecule type" value="Genomic_DNA"/>
</dbReference>
<dbReference type="PANTHER" id="PTHR40457:SF1">
    <property type="entry name" value="PHOSPHOLIPASE A1"/>
    <property type="match status" value="1"/>
</dbReference>
<evidence type="ECO:0000256" key="15">
    <source>
        <dbReference type="ARBA" id="ARBA00023098"/>
    </source>
</evidence>
<evidence type="ECO:0000313" key="21">
    <source>
        <dbReference type="EMBL" id="APJ03382.1"/>
    </source>
</evidence>
<evidence type="ECO:0000256" key="3">
    <source>
        <dbReference type="ARBA" id="ARBA00004571"/>
    </source>
</evidence>
<proteinExistence type="inferred from homology"/>
<keyword evidence="16" id="KW-0472">Membrane</keyword>
<dbReference type="InterPro" id="IPR003187">
    <property type="entry name" value="PLipase_A1"/>
</dbReference>
<dbReference type="EC" id="3.1.1.4" evidence="7"/>
<keyword evidence="8" id="KW-1134">Transmembrane beta strand</keyword>
<reference evidence="21 22" key="1">
    <citation type="submission" date="2016-10" db="EMBL/GenBank/DDBJ databases">
        <title>Silvanigrella aquatica sp. nov., isolated from a freshwater lake located in the Black Forest, Germany, description of Silvanigrellaceae fam. nov., Silvanigrellales ord. nov., reclassification of the order Bdellovibrionales in the class Oligoflexia, reclassification of the families Bacteriovoracaceae and Halobacteriovoraceae in the new order Bacteriovoracales ord. nov., and reclassification of the family Pseudobacteriovoracaceae in the order Oligoflexiales.</title>
        <authorList>
            <person name="Hahn M.W."/>
            <person name="Schmidt J."/>
            <person name="Koll U."/>
            <person name="Rohde M."/>
            <person name="Verbag S."/>
            <person name="Pitt A."/>
            <person name="Nakai R."/>
            <person name="Naganuma T."/>
            <person name="Lang E."/>
        </authorList>
    </citation>
    <scope>NUCLEOTIDE SEQUENCE [LARGE SCALE GENOMIC DNA]</scope>
    <source>
        <strain evidence="21 22">MWH-Nonnen-W8red</strain>
    </source>
</reference>
<evidence type="ECO:0000256" key="8">
    <source>
        <dbReference type="ARBA" id="ARBA00022452"/>
    </source>
</evidence>
<keyword evidence="13 20" id="KW-0106">Calcium</keyword>
<evidence type="ECO:0000256" key="11">
    <source>
        <dbReference type="ARBA" id="ARBA00022729"/>
    </source>
</evidence>
<dbReference type="SUPFAM" id="SSF56931">
    <property type="entry name" value="Outer membrane phospholipase A (OMPLA)"/>
    <property type="match status" value="1"/>
</dbReference>
<keyword evidence="15" id="KW-0443">Lipid metabolism</keyword>
<evidence type="ECO:0000313" key="22">
    <source>
        <dbReference type="Proteomes" id="UP000184731"/>
    </source>
</evidence>
<evidence type="ECO:0000256" key="2">
    <source>
        <dbReference type="ARBA" id="ARBA00001604"/>
    </source>
</evidence>
<evidence type="ECO:0000256" key="17">
    <source>
        <dbReference type="ARBA" id="ARBA00023237"/>
    </source>
</evidence>
<comment type="subcellular location">
    <subcellularLocation>
        <location evidence="3">Cell outer membrane</location>
        <topology evidence="3">Multi-pass membrane protein</topology>
    </subcellularLocation>
</comment>
<evidence type="ECO:0000256" key="16">
    <source>
        <dbReference type="ARBA" id="ARBA00023136"/>
    </source>
</evidence>
<keyword evidence="11" id="KW-0732">Signal</keyword>
<dbReference type="GO" id="GO:0009279">
    <property type="term" value="C:cell outer membrane"/>
    <property type="evidence" value="ECO:0007669"/>
    <property type="project" value="UniProtKB-SubCell"/>
</dbReference>
<evidence type="ECO:0000256" key="20">
    <source>
        <dbReference type="PIRSR" id="PIRSR603187-2"/>
    </source>
</evidence>
<dbReference type="PANTHER" id="PTHR40457">
    <property type="entry name" value="PHOSPHOLIPASE A1"/>
    <property type="match status" value="1"/>
</dbReference>
<evidence type="ECO:0000256" key="5">
    <source>
        <dbReference type="ARBA" id="ARBA00011702"/>
    </source>
</evidence>
<evidence type="ECO:0000256" key="4">
    <source>
        <dbReference type="ARBA" id="ARBA00010525"/>
    </source>
</evidence>
<feature type="active site" description="Nucleophile" evidence="19">
    <location>
        <position position="105"/>
    </location>
</feature>
<keyword evidence="22" id="KW-1185">Reference proteome</keyword>
<keyword evidence="17" id="KW-0998">Cell outer membrane</keyword>
<feature type="active site" description="Proton acceptor" evidence="19">
    <location>
        <position position="103"/>
    </location>
</feature>
<dbReference type="GO" id="GO:0016042">
    <property type="term" value="P:lipid catabolic process"/>
    <property type="evidence" value="ECO:0007669"/>
    <property type="project" value="UniProtKB-KW"/>
</dbReference>
<dbReference type="Gene3D" id="2.40.230.10">
    <property type="entry name" value="Phospholipase A1"/>
    <property type="match status" value="1"/>
</dbReference>
<keyword evidence="14" id="KW-0442">Lipid degradation</keyword>
<sequence>MFSVYNDNYILPFYYVKKPDYEIYSDITPSDQGLKQREFKGQLSTYSPVVEINDVSLNVSLTLKLFWQIYGVDPWVRETNYNSQVFIKYKMNDSWSFMTFYDHESNGRGGIYERAWDRWTNTVQHSVKNFNLSLSIWPLVRNYETTHEEGEYIQNYLGYENITMSYKTELWESKISIQNLENIDRIQFIFSQSLRVYKDFGLIFQYFRGYGQSLIEYDHFTEAYGIGIRFY</sequence>
<evidence type="ECO:0000256" key="10">
    <source>
        <dbReference type="ARBA" id="ARBA00022723"/>
    </source>
</evidence>
<dbReference type="RefSeq" id="WP_148697114.1">
    <property type="nucleotide sequence ID" value="NZ_CP017834.1"/>
</dbReference>
<dbReference type="KEGG" id="saqi:AXG55_05465"/>
<keyword evidence="12" id="KW-0378">Hydrolase</keyword>
<keyword evidence="9" id="KW-0812">Transmembrane</keyword>
<dbReference type="Proteomes" id="UP000184731">
    <property type="component" value="Chromosome"/>
</dbReference>
<comment type="similarity">
    <text evidence="4">Belongs to the phospholipase A1 family.</text>
</comment>
<dbReference type="AlphaFoldDB" id="A0A1L4CZK2"/>
<dbReference type="GO" id="GO:0008970">
    <property type="term" value="F:phospholipase A1 activity"/>
    <property type="evidence" value="ECO:0007669"/>
    <property type="project" value="UniProtKB-EC"/>
</dbReference>
<protein>
    <recommendedName>
        <fullName evidence="18">Phosphatidylcholine 1-acylhydrolase</fullName>
        <ecNumber evidence="6">3.1.1.32</ecNumber>
        <ecNumber evidence="7">3.1.1.4</ecNumber>
    </recommendedName>
</protein>
<dbReference type="EC" id="3.1.1.32" evidence="6"/>
<name>A0A1L4CZK2_9BACT</name>
<comment type="cofactor">
    <cofactor evidence="20">
        <name>Ca(2+)</name>
        <dbReference type="ChEBI" id="CHEBI:29108"/>
    </cofactor>
    <text evidence="20">Binds 1 Ca(2+) ion per monomer.</text>
</comment>
<comment type="subunit">
    <text evidence="5">Homodimer; dimerization is reversible, and the dimeric form is the active one.</text>
</comment>
<feature type="binding site" description="in dimeric form" evidence="20">
    <location>
        <position position="108"/>
    </location>
    <ligand>
        <name>Ca(2+)</name>
        <dbReference type="ChEBI" id="CHEBI:29108"/>
        <label>1</label>
    </ligand>
</feature>